<keyword evidence="3" id="KW-1185">Reference proteome</keyword>
<protein>
    <submittedName>
        <fullName evidence="2">Uncharacterized protein</fullName>
    </submittedName>
</protein>
<reference evidence="2 3" key="1">
    <citation type="submission" date="2021-04" db="EMBL/GenBank/DDBJ databases">
        <authorList>
            <person name="De Guttry C."/>
            <person name="Zahm M."/>
            <person name="Klopp C."/>
            <person name="Cabau C."/>
            <person name="Louis A."/>
            <person name="Berthelot C."/>
            <person name="Parey E."/>
            <person name="Roest Crollius H."/>
            <person name="Montfort J."/>
            <person name="Robinson-Rechavi M."/>
            <person name="Bucao C."/>
            <person name="Bouchez O."/>
            <person name="Gislard M."/>
            <person name="Lluch J."/>
            <person name="Milhes M."/>
            <person name="Lampietro C."/>
            <person name="Lopez Roques C."/>
            <person name="Donnadieu C."/>
            <person name="Braasch I."/>
            <person name="Desvignes T."/>
            <person name="Postlethwait J."/>
            <person name="Bobe J."/>
            <person name="Wedekind C."/>
            <person name="Guiguen Y."/>
        </authorList>
    </citation>
    <scope>NUCLEOTIDE SEQUENCE [LARGE SCALE GENOMIC DNA]</scope>
    <source>
        <strain evidence="2">Cs_M1</strain>
        <tissue evidence="2">Blood</tissue>
    </source>
</reference>
<name>A0AAN8QBC2_9TELE</name>
<evidence type="ECO:0000313" key="3">
    <source>
        <dbReference type="Proteomes" id="UP001356427"/>
    </source>
</evidence>
<feature type="compositionally biased region" description="Polar residues" evidence="1">
    <location>
        <begin position="271"/>
        <end position="284"/>
    </location>
</feature>
<gene>
    <name evidence="2" type="ORF">J4Q44_G00314990</name>
</gene>
<feature type="region of interest" description="Disordered" evidence="1">
    <location>
        <begin position="271"/>
        <end position="294"/>
    </location>
</feature>
<comment type="caution">
    <text evidence="2">The sequence shown here is derived from an EMBL/GenBank/DDBJ whole genome shotgun (WGS) entry which is preliminary data.</text>
</comment>
<organism evidence="2 3">
    <name type="scientific">Coregonus suidteri</name>
    <dbReference type="NCBI Taxonomy" id="861788"/>
    <lineage>
        <taxon>Eukaryota</taxon>
        <taxon>Metazoa</taxon>
        <taxon>Chordata</taxon>
        <taxon>Craniata</taxon>
        <taxon>Vertebrata</taxon>
        <taxon>Euteleostomi</taxon>
        <taxon>Actinopterygii</taxon>
        <taxon>Neopterygii</taxon>
        <taxon>Teleostei</taxon>
        <taxon>Protacanthopterygii</taxon>
        <taxon>Salmoniformes</taxon>
        <taxon>Salmonidae</taxon>
        <taxon>Coregoninae</taxon>
        <taxon>Coregonus</taxon>
    </lineage>
</organism>
<dbReference type="EMBL" id="JAGTTL010000030">
    <property type="protein sequence ID" value="KAK6298444.1"/>
    <property type="molecule type" value="Genomic_DNA"/>
</dbReference>
<sequence>MPPHGELQRTEPRLRLCQVQQPHLCCRRRSLHGHNLELGARLSVRRSTEKRQLCLGEFPTNTGREQLLQVRSEPVLQDLSGVGEGGSLRVGPGEECVSAVVVYASHHAACMAKKVLIEAFKKRFGLAITVKWQSTARPKQDEPSRPPTSPLRFLLNSPDLPCCPRASPPCVLPGCGGPSPMVHAASVSPRGVSKVPPVDAAALLQGPDGFQCISYRVYVPGLATPFTGMVQTLLGPNPEAIQDAARRATAQQRSGTLLVVGRILERQQQTRVTSTPCEKTPVNNEHTDSEWLDC</sequence>
<dbReference type="Proteomes" id="UP001356427">
    <property type="component" value="Unassembled WGS sequence"/>
</dbReference>
<dbReference type="Pfam" id="PF14709">
    <property type="entry name" value="DND1_DSRM"/>
    <property type="match status" value="1"/>
</dbReference>
<dbReference type="AlphaFoldDB" id="A0AAN8QBC2"/>
<proteinExistence type="predicted"/>
<evidence type="ECO:0000256" key="1">
    <source>
        <dbReference type="SAM" id="MobiDB-lite"/>
    </source>
</evidence>
<evidence type="ECO:0000313" key="2">
    <source>
        <dbReference type="EMBL" id="KAK6298444.1"/>
    </source>
</evidence>
<accession>A0AAN8QBC2</accession>
<feature type="compositionally biased region" description="Basic and acidic residues" evidence="1">
    <location>
        <begin position="285"/>
        <end position="294"/>
    </location>
</feature>